<reference evidence="1 2" key="1">
    <citation type="submission" date="2019-11" db="EMBL/GenBank/DDBJ databases">
        <authorList>
            <person name="Khan S.A."/>
            <person name="Jeon C.O."/>
            <person name="Chun B.H."/>
        </authorList>
    </citation>
    <scope>NUCLEOTIDE SEQUENCE [LARGE SCALE GENOMIC DNA]</scope>
    <source>
        <strain evidence="1 2">IMCC 1097</strain>
    </source>
</reference>
<dbReference type="KEGG" id="llp:GH975_08555"/>
<keyword evidence="2" id="KW-1185">Reference proteome</keyword>
<evidence type="ECO:0000313" key="2">
    <source>
        <dbReference type="Proteomes" id="UP000388235"/>
    </source>
</evidence>
<dbReference type="Proteomes" id="UP000388235">
    <property type="component" value="Chromosome"/>
</dbReference>
<dbReference type="InterPro" id="IPR044000">
    <property type="entry name" value="Phage_tube_2"/>
</dbReference>
<gene>
    <name evidence="1" type="ORF">GH975_08555</name>
</gene>
<dbReference type="AlphaFoldDB" id="A0A5Q2QF37"/>
<accession>A0A5Q2QF37</accession>
<dbReference type="RefSeq" id="WP_153714121.1">
    <property type="nucleotide sequence ID" value="NZ_CP045871.1"/>
</dbReference>
<dbReference type="OrthoDB" id="1680496at2"/>
<evidence type="ECO:0000313" key="1">
    <source>
        <dbReference type="EMBL" id="QGG80617.1"/>
    </source>
</evidence>
<dbReference type="EMBL" id="CP045871">
    <property type="protein sequence ID" value="QGG80617.1"/>
    <property type="molecule type" value="Genomic_DNA"/>
</dbReference>
<name>A0A5Q2QF37_9GAMM</name>
<proteinExistence type="predicted"/>
<sequence length="314" mass="33862">MARAYGWNSRLLLGFESQYGQSPASGDYYQIPFVSSSLDSEQGLIESSVLGQGRDPSAPFQDVINVDGDIVVPMDLRHIGLWLQALLGDSTTSGTGPYTHEFTSGKTTLPSMTLEMGLPEVPEYLRFSGVRANTLALNFQRSGEAQATLGLMGQSETVAATSIDSAPAELIYSRFSQFQGSVTRGGQPLADVTSASITYSNNLERIETIRNDGKIEAIDPGMGSLTGSISVRYGNSELMELARSGTPIDLELAYTIDADKQLRITAHEVYLPKPKRSISGPGGIEASYDFQGAREQTLGRMLTITLVNDLEGWA</sequence>
<organism evidence="1 2">
    <name type="scientific">Litorivicinus lipolyticus</name>
    <dbReference type="NCBI Taxonomy" id="418701"/>
    <lineage>
        <taxon>Bacteria</taxon>
        <taxon>Pseudomonadati</taxon>
        <taxon>Pseudomonadota</taxon>
        <taxon>Gammaproteobacteria</taxon>
        <taxon>Oceanospirillales</taxon>
        <taxon>Litorivicinaceae</taxon>
        <taxon>Litorivicinus</taxon>
    </lineage>
</organism>
<protein>
    <submittedName>
        <fullName evidence="1">Uncharacterized protein</fullName>
    </submittedName>
</protein>
<dbReference type="Pfam" id="PF18906">
    <property type="entry name" value="Phage_tube_2"/>
    <property type="match status" value="1"/>
</dbReference>